<dbReference type="RefSeq" id="WP_157728655.1">
    <property type="nucleotide sequence ID" value="NZ_BMCB01000002.1"/>
</dbReference>
<dbReference type="Proteomes" id="UP000243706">
    <property type="component" value="Chromosome 1"/>
</dbReference>
<evidence type="ECO:0000313" key="3">
    <source>
        <dbReference type="EMBL" id="SNV98453.1"/>
    </source>
</evidence>
<proteinExistence type="predicted"/>
<evidence type="ECO:0000313" key="5">
    <source>
        <dbReference type="Proteomes" id="UP000652995"/>
    </source>
</evidence>
<reference evidence="3 4" key="2">
    <citation type="submission" date="2017-06" db="EMBL/GenBank/DDBJ databases">
        <authorList>
            <consortium name="Pathogen Informatics"/>
        </authorList>
    </citation>
    <scope>NUCLEOTIDE SEQUENCE [LARGE SCALE GENOMIC DNA]</scope>
    <source>
        <strain evidence="3 4">NCTC13833</strain>
    </source>
</reference>
<keyword evidence="5" id="KW-1185">Reference proteome</keyword>
<gene>
    <name evidence="2" type="ORF">GCM10007183_03110</name>
    <name evidence="3" type="ORF">SAMEA4412661_00072</name>
</gene>
<reference evidence="5" key="3">
    <citation type="journal article" date="2019" name="Int. J. Syst. Evol. Microbiol.">
        <title>The Global Catalogue of Microorganisms (GCM) 10K type strain sequencing project: providing services to taxonomists for standard genome sequencing and annotation.</title>
        <authorList>
            <consortium name="The Broad Institute Genomics Platform"/>
            <consortium name="The Broad Institute Genome Sequencing Center for Infectious Disease"/>
            <person name="Wu L."/>
            <person name="Ma J."/>
        </authorList>
    </citation>
    <scope>NUCLEOTIDE SEQUENCE [LARGE SCALE GENOMIC DNA]</scope>
    <source>
        <strain evidence="5">CCM 4175</strain>
    </source>
</reference>
<feature type="transmembrane region" description="Helical" evidence="1">
    <location>
        <begin position="24"/>
        <end position="43"/>
    </location>
</feature>
<accession>A0A240BTR1</accession>
<keyword evidence="1" id="KW-0472">Membrane</keyword>
<organism evidence="3 4">
    <name type="scientific">Staphylococcus muscae</name>
    <dbReference type="NCBI Taxonomy" id="1294"/>
    <lineage>
        <taxon>Bacteria</taxon>
        <taxon>Bacillati</taxon>
        <taxon>Bacillota</taxon>
        <taxon>Bacilli</taxon>
        <taxon>Bacillales</taxon>
        <taxon>Staphylococcaceae</taxon>
        <taxon>Staphylococcus</taxon>
    </lineage>
</organism>
<protein>
    <submittedName>
        <fullName evidence="3">Uncharacterized protein</fullName>
    </submittedName>
</protein>
<dbReference type="EMBL" id="LT906464">
    <property type="protein sequence ID" value="SNV98453.1"/>
    <property type="molecule type" value="Genomic_DNA"/>
</dbReference>
<dbReference type="Proteomes" id="UP000652995">
    <property type="component" value="Unassembled WGS sequence"/>
</dbReference>
<reference evidence="2" key="4">
    <citation type="submission" date="2024-05" db="EMBL/GenBank/DDBJ databases">
        <authorList>
            <person name="Sun Q."/>
            <person name="Sedlacek I."/>
        </authorList>
    </citation>
    <scope>NUCLEOTIDE SEQUENCE</scope>
    <source>
        <strain evidence="2">CCM 4175</strain>
    </source>
</reference>
<dbReference type="EMBL" id="BMCB01000002">
    <property type="protein sequence ID" value="GGA82298.1"/>
    <property type="molecule type" value="Genomic_DNA"/>
</dbReference>
<evidence type="ECO:0000256" key="1">
    <source>
        <dbReference type="SAM" id="Phobius"/>
    </source>
</evidence>
<evidence type="ECO:0000313" key="4">
    <source>
        <dbReference type="Proteomes" id="UP000243706"/>
    </source>
</evidence>
<sequence>MVYVKNWNHCYACSMYAVVHEHTFIFSLVYGLLVGALIIFLLGKLPKKS</sequence>
<evidence type="ECO:0000313" key="2">
    <source>
        <dbReference type="EMBL" id="GGA82298.1"/>
    </source>
</evidence>
<keyword evidence="1" id="KW-1133">Transmembrane helix</keyword>
<dbReference type="AlphaFoldDB" id="A0A240BTR1"/>
<name>A0A240BTR1_9STAP</name>
<keyword evidence="1" id="KW-0812">Transmembrane</keyword>
<reference evidence="2" key="1">
    <citation type="journal article" date="2014" name="Int. J. Syst. Evol. Microbiol.">
        <title>Complete genome of a new Firmicutes species belonging to the dominant human colonic microbiota ('Ruminococcus bicirculans') reveals two chromosomes and a selective capacity to utilize plant glucans.</title>
        <authorList>
            <consortium name="NISC Comparative Sequencing Program"/>
            <person name="Wegmann U."/>
            <person name="Louis P."/>
            <person name="Goesmann A."/>
            <person name="Henrissat B."/>
            <person name="Duncan S.H."/>
            <person name="Flint H.J."/>
        </authorList>
    </citation>
    <scope>NUCLEOTIDE SEQUENCE</scope>
    <source>
        <strain evidence="2">CCM 4175</strain>
    </source>
</reference>